<accession>A3VMS5</accession>
<sequence length="267" mass="27845">MAASHGGGWTLEGFETPESAYYEAGSDQIVVSNIATFGPDGQMDGYLSLVTPDGEMKQKDWVTGLMDPKGMASMDGKLYVADAMGLHVVDIASGTVDETITLEGAMFPNDVAIGPDGAVYVTDMFGGAVFRVMDGSAEAFVPAGSLDLPNGIWAQEDRLVVGSMGKEWLMDQGRIEGKGQLYAVTYDSAEMTTLPGAEETGAIDGIVEIGGKLIYSDNPTGEIVAYDGAGLETLTTTEAGAGDIGMMGQMVLVPFLQGGKIMAVPVE</sequence>
<reference evidence="1 2" key="1">
    <citation type="journal article" date="2010" name="J. Bacteriol.">
        <title>Genome sequences of Pelagibaca bermudensis HTCC2601T and Maritimibacter alkaliphilus HTCC2654T, the type strains of two marine Roseobacter genera.</title>
        <authorList>
            <person name="Thrash J.C."/>
            <person name="Cho J.C."/>
            <person name="Ferriera S."/>
            <person name="Johnson J."/>
            <person name="Vergin K.L."/>
            <person name="Giovannoni S.J."/>
        </authorList>
    </citation>
    <scope>NUCLEOTIDE SEQUENCE [LARGE SCALE GENOMIC DNA]</scope>
    <source>
        <strain evidence="1 2">HTCC2654</strain>
    </source>
</reference>
<dbReference type="EMBL" id="AAMT01000037">
    <property type="protein sequence ID" value="EAQ10457.1"/>
    <property type="molecule type" value="Genomic_DNA"/>
</dbReference>
<dbReference type="Gene3D" id="2.120.10.30">
    <property type="entry name" value="TolB, C-terminal domain"/>
    <property type="match status" value="1"/>
</dbReference>
<dbReference type="SUPFAM" id="SSF63829">
    <property type="entry name" value="Calcium-dependent phosphotriesterase"/>
    <property type="match status" value="1"/>
</dbReference>
<dbReference type="STRING" id="314271.RB2654_01565"/>
<dbReference type="InterPro" id="IPR011042">
    <property type="entry name" value="6-blade_b-propeller_TolB-like"/>
</dbReference>
<gene>
    <name evidence="1" type="ORF">RB2654_01565</name>
</gene>
<dbReference type="HOGENOM" id="CLU_070070_0_1_5"/>
<keyword evidence="2" id="KW-1185">Reference proteome</keyword>
<protein>
    <submittedName>
        <fullName evidence="1">Periplasmic ATP/GTP-binding protein</fullName>
    </submittedName>
</protein>
<proteinExistence type="predicted"/>
<dbReference type="AlphaFoldDB" id="A3VMS5"/>
<dbReference type="eggNOG" id="COG3386">
    <property type="taxonomic scope" value="Bacteria"/>
</dbReference>
<dbReference type="Proteomes" id="UP000002931">
    <property type="component" value="Unassembled WGS sequence"/>
</dbReference>
<organism evidence="1 2">
    <name type="scientific">Maritimibacter alkaliphilus HTCC2654</name>
    <dbReference type="NCBI Taxonomy" id="314271"/>
    <lineage>
        <taxon>Bacteria</taxon>
        <taxon>Pseudomonadati</taxon>
        <taxon>Pseudomonadota</taxon>
        <taxon>Alphaproteobacteria</taxon>
        <taxon>Rhodobacterales</taxon>
        <taxon>Roseobacteraceae</taxon>
        <taxon>Maritimibacter</taxon>
    </lineage>
</organism>
<evidence type="ECO:0000313" key="2">
    <source>
        <dbReference type="Proteomes" id="UP000002931"/>
    </source>
</evidence>
<name>A3VMS5_9RHOB</name>
<evidence type="ECO:0000313" key="1">
    <source>
        <dbReference type="EMBL" id="EAQ10457.1"/>
    </source>
</evidence>
<comment type="caution">
    <text evidence="1">The sequence shown here is derived from an EMBL/GenBank/DDBJ whole genome shotgun (WGS) entry which is preliminary data.</text>
</comment>